<keyword evidence="2" id="KW-0472">Membrane</keyword>
<feature type="compositionally biased region" description="Basic and acidic residues" evidence="1">
    <location>
        <begin position="43"/>
        <end position="52"/>
    </location>
</feature>
<feature type="region of interest" description="Disordered" evidence="1">
    <location>
        <begin position="67"/>
        <end position="288"/>
    </location>
</feature>
<dbReference type="RefSeq" id="XP_012338645.1">
    <property type="nucleotide sequence ID" value="XM_012483222.1"/>
</dbReference>
<feature type="compositionally biased region" description="Pro residues" evidence="1">
    <location>
        <begin position="161"/>
        <end position="175"/>
    </location>
</feature>
<evidence type="ECO:0000256" key="2">
    <source>
        <dbReference type="SAM" id="Phobius"/>
    </source>
</evidence>
<feature type="compositionally biased region" description="Basic and acidic residues" evidence="1">
    <location>
        <begin position="88"/>
        <end position="99"/>
    </location>
</feature>
<dbReference type="OrthoDB" id="375150at2759"/>
<keyword evidence="5" id="KW-1185">Reference proteome</keyword>
<proteinExistence type="predicted"/>
<accession>A0A0D9QCP3</accession>
<feature type="compositionally biased region" description="Basic and acidic residues" evidence="1">
    <location>
        <begin position="123"/>
        <end position="144"/>
    </location>
</feature>
<protein>
    <recommendedName>
        <fullName evidence="3">Schizont-infected cell agglutination C-terminal domain-containing protein</fullName>
    </recommendedName>
</protein>
<dbReference type="InterPro" id="IPR024288">
    <property type="entry name" value="SICA_C"/>
</dbReference>
<dbReference type="AlphaFoldDB" id="A0A0D9QCP3"/>
<feature type="transmembrane region" description="Helical" evidence="2">
    <location>
        <begin position="294"/>
        <end position="316"/>
    </location>
</feature>
<evidence type="ECO:0000259" key="3">
    <source>
        <dbReference type="Pfam" id="PF12879"/>
    </source>
</evidence>
<keyword evidence="2" id="KW-1133">Transmembrane helix</keyword>
<reference evidence="4 5" key="1">
    <citation type="submission" date="2014-03" db="EMBL/GenBank/DDBJ databases">
        <title>The Genome Sequence of Plasmodium fragile nilgiri.</title>
        <authorList>
            <consortium name="The Broad Institute Genomics Platform"/>
            <consortium name="The Broad Institute Genome Sequencing Center for Infectious Disease"/>
            <person name="Neafsey D."/>
            <person name="Duraisingh M."/>
            <person name="Young S.K."/>
            <person name="Zeng Q."/>
            <person name="Gargeya S."/>
            <person name="Abouelleil A."/>
            <person name="Alvarado L."/>
            <person name="Chapman S.B."/>
            <person name="Gainer-Dewar J."/>
            <person name="Goldberg J."/>
            <person name="Griggs A."/>
            <person name="Gujja S."/>
            <person name="Hansen M."/>
            <person name="Howarth C."/>
            <person name="Imamovic A."/>
            <person name="Larimer J."/>
            <person name="Pearson M."/>
            <person name="Poon T.W."/>
            <person name="Priest M."/>
            <person name="Roberts A."/>
            <person name="Saif S."/>
            <person name="Shea T."/>
            <person name="Sykes S."/>
            <person name="Wortman J."/>
            <person name="Nusbaum C."/>
            <person name="Birren B."/>
        </authorList>
    </citation>
    <scope>NUCLEOTIDE SEQUENCE [LARGE SCALE GENOMIC DNA]</scope>
    <source>
        <strain evidence="5">nilgiri</strain>
    </source>
</reference>
<dbReference type="VEuPathDB" id="PlasmoDB:AK88_05620"/>
<feature type="compositionally biased region" description="Low complexity" evidence="1">
    <location>
        <begin position="217"/>
        <end position="238"/>
    </location>
</feature>
<evidence type="ECO:0000313" key="5">
    <source>
        <dbReference type="Proteomes" id="UP000054561"/>
    </source>
</evidence>
<feature type="non-terminal residue" evidence="4">
    <location>
        <position position="1"/>
    </location>
</feature>
<sequence>EGSPPGNNSRKEPPASAAGTSGPKVDEDGNKHNPKVDAPTPGETERKVVDSKTAETLLGTAVITTEITTTTYDPTGGVGMDTINKLLQEQEKKEKRTEEASNEPTMSAVVPDTKSTDSAGDSSKTKAADGESRNTENTKVEDHQPGSTGVQDAVVDGGNDDPPPPNPPKPKPNPNPNQSGSDGGPTSGEASTAGTEHGGGGGPGAPGGGGGGGGSGSSSSSASEPSGSGSTGEHTPGSSGPGSTGTSQPGTSGTGSSGGQQGAGSSTSGGQGSMSNDQTLPSLPPSKPFDPQDLVPYVPAIIPAVVGIGIIAFFLWKYFAYLAKRRRTYRTVRDVPSPPLDEDILDHLQRGELPPPAYGYTMVTQPASAAERRGQRPPRVHKRTIIELHLEVLNECEAADWATVQDDFYGIIVEVFARDLQPDTDTNNNILGVSTTKQGLSGTHVSSTDSAGIDSCPPNEDDPWSCMETIQLATGPCPPHDPDLWSCMETIHLATVPCPPNEDDRWNCMQSIQLDHEQTRPSDHGDATSACTQWITWIDRNKHIVRACTTEPWFLQLKADWKQYLREHMAQHAHNRVSGHIVFGEAATLQMRKLRLWKPWVAKQHALMNIYGAQEWFQHLLENIEEQIPATGEVPRVEKHLEVEKVMGTEHILIVRDVPRTQLHPQTYMQQPLTAQTWILILALVIEQCEVECRLHDRELYVDELLEQL</sequence>
<dbReference type="Proteomes" id="UP000054561">
    <property type="component" value="Unassembled WGS sequence"/>
</dbReference>
<feature type="region of interest" description="Disordered" evidence="1">
    <location>
        <begin position="1"/>
        <end position="52"/>
    </location>
</feature>
<feature type="compositionally biased region" description="Basic and acidic residues" evidence="1">
    <location>
        <begin position="24"/>
        <end position="35"/>
    </location>
</feature>
<feature type="compositionally biased region" description="Gly residues" evidence="1">
    <location>
        <begin position="196"/>
        <end position="216"/>
    </location>
</feature>
<dbReference type="EMBL" id="KQ030410">
    <property type="protein sequence ID" value="KJP84749.1"/>
    <property type="molecule type" value="Genomic_DNA"/>
</dbReference>
<dbReference type="GeneID" id="24270934"/>
<keyword evidence="2" id="KW-0812">Transmembrane</keyword>
<feature type="domain" description="Schizont-infected cell agglutination C-terminal" evidence="3">
    <location>
        <begin position="317"/>
        <end position="416"/>
    </location>
</feature>
<gene>
    <name evidence="4" type="ORF">AK88_05620</name>
</gene>
<dbReference type="Pfam" id="PF12879">
    <property type="entry name" value="SICA_C"/>
    <property type="match status" value="1"/>
</dbReference>
<name>A0A0D9QCP3_PLAFR</name>
<organism evidence="4 5">
    <name type="scientific">Plasmodium fragile</name>
    <dbReference type="NCBI Taxonomy" id="5857"/>
    <lineage>
        <taxon>Eukaryota</taxon>
        <taxon>Sar</taxon>
        <taxon>Alveolata</taxon>
        <taxon>Apicomplexa</taxon>
        <taxon>Aconoidasida</taxon>
        <taxon>Haemosporida</taxon>
        <taxon>Plasmodiidae</taxon>
        <taxon>Plasmodium</taxon>
        <taxon>Plasmodium (Plasmodium)</taxon>
    </lineage>
</organism>
<evidence type="ECO:0000313" key="4">
    <source>
        <dbReference type="EMBL" id="KJP84749.1"/>
    </source>
</evidence>
<feature type="compositionally biased region" description="Gly residues" evidence="1">
    <location>
        <begin position="252"/>
        <end position="272"/>
    </location>
</feature>
<evidence type="ECO:0000256" key="1">
    <source>
        <dbReference type="SAM" id="MobiDB-lite"/>
    </source>
</evidence>